<protein>
    <submittedName>
        <fullName evidence="1">Peroxide stress protein YaaA</fullName>
    </submittedName>
</protein>
<dbReference type="PANTHER" id="PTHR30283:SF4">
    <property type="entry name" value="PEROXIDE STRESS RESISTANCE PROTEIN YAAA"/>
    <property type="match status" value="1"/>
</dbReference>
<gene>
    <name evidence="1" type="primary">yaaA</name>
    <name evidence="1" type="ORF">ACFFHU_23910</name>
</gene>
<dbReference type="NCBIfam" id="NF002545">
    <property type="entry name" value="PRK02101.2-3"/>
    <property type="match status" value="1"/>
</dbReference>
<proteinExistence type="predicted"/>
<dbReference type="Proteomes" id="UP001589894">
    <property type="component" value="Unassembled WGS sequence"/>
</dbReference>
<dbReference type="InterPro" id="IPR005583">
    <property type="entry name" value="YaaA"/>
</dbReference>
<keyword evidence="2" id="KW-1185">Reference proteome</keyword>
<accession>A0ABV6P2J9</accession>
<dbReference type="RefSeq" id="WP_377342441.1">
    <property type="nucleotide sequence ID" value="NZ_JBHLUE010000019.1"/>
</dbReference>
<dbReference type="PANTHER" id="PTHR30283">
    <property type="entry name" value="PEROXIDE STRESS RESPONSE PROTEIN YAAA"/>
    <property type="match status" value="1"/>
</dbReference>
<comment type="caution">
    <text evidence="1">The sequence shown here is derived from an EMBL/GenBank/DDBJ whole genome shotgun (WGS) entry which is preliminary data.</text>
</comment>
<evidence type="ECO:0000313" key="2">
    <source>
        <dbReference type="Proteomes" id="UP001589894"/>
    </source>
</evidence>
<reference evidence="1 2" key="1">
    <citation type="submission" date="2024-09" db="EMBL/GenBank/DDBJ databases">
        <authorList>
            <person name="Sun Q."/>
            <person name="Mori K."/>
        </authorList>
    </citation>
    <scope>NUCLEOTIDE SEQUENCE [LARGE SCALE GENOMIC DNA]</scope>
    <source>
        <strain evidence="1 2">TBRC 2205</strain>
    </source>
</reference>
<organism evidence="1 2">
    <name type="scientific">Plantactinospora siamensis</name>
    <dbReference type="NCBI Taxonomy" id="555372"/>
    <lineage>
        <taxon>Bacteria</taxon>
        <taxon>Bacillati</taxon>
        <taxon>Actinomycetota</taxon>
        <taxon>Actinomycetes</taxon>
        <taxon>Micromonosporales</taxon>
        <taxon>Micromonosporaceae</taxon>
        <taxon>Plantactinospora</taxon>
    </lineage>
</organism>
<sequence>MLVLLPPSEGKAVPARAGRPLDPAALSAPELSPARAAVLDALVELSAGEPDLARAALGLSPGQDDELRRNARLRTAATLRVDRLYSGVLYDALSLATLPAPARRLAGRSLLIFSALWGVLRTTDRVPPYRCSAGARLPGVGPLGAYWRRELTATLPAAAGRRLVLDLRSTGYASMWQPTGELADRTVAVRVLHEQRVGGELRRSVVSHFNKATKGRLVRDLLIAGVRPRTPDELVTALRDLSYTVEAPDPAPGRPRRLDLVVTQL</sequence>
<dbReference type="Pfam" id="PF03883">
    <property type="entry name" value="H2O2_YaaD"/>
    <property type="match status" value="1"/>
</dbReference>
<dbReference type="EMBL" id="JBHLUE010000019">
    <property type="protein sequence ID" value="MFC0567171.1"/>
    <property type="molecule type" value="Genomic_DNA"/>
</dbReference>
<name>A0ABV6P2J9_9ACTN</name>
<evidence type="ECO:0000313" key="1">
    <source>
        <dbReference type="EMBL" id="MFC0567171.1"/>
    </source>
</evidence>